<protein>
    <recommendedName>
        <fullName evidence="4">Rab family small GTPase</fullName>
    </recommendedName>
</protein>
<dbReference type="Gene3D" id="3.40.50.300">
    <property type="entry name" value="P-loop containing nucleotide triphosphate hydrolases"/>
    <property type="match status" value="1"/>
</dbReference>
<dbReference type="FunFam" id="3.40.50.300:FF:002392">
    <property type="entry name" value="DnaJ-like protein subfamily C member 27"/>
    <property type="match status" value="1"/>
</dbReference>
<dbReference type="AlphaFoldDB" id="A0AA88GRN4"/>
<dbReference type="SMART" id="SM00173">
    <property type="entry name" value="RAS"/>
    <property type="match status" value="1"/>
</dbReference>
<dbReference type="PANTHER" id="PTHR47978">
    <property type="match status" value="1"/>
</dbReference>
<name>A0AA88GRN4_NAELO</name>
<sequence>MGENIIAYSSISERDPNDMINEIRRKRKDLMKGLPKPNFIRLKVISMGESEVGKSCLIKRYCEERFVPKYTGTIGVDFGVKKVMIDGREVRVNFWDLSGQPEFFEVRNEFYKDTQGAVLVFDVSSRSSFEALDAWLAESSKYGAKGLFIAVCGNKTDEKNRVVTEKEGRDWAEKNGLSYFETSAQSGANVQLMFDTLFRDIIAHMYS</sequence>
<dbReference type="InterPro" id="IPR005225">
    <property type="entry name" value="Small_GTP-bd"/>
</dbReference>
<dbReference type="SMART" id="SM00174">
    <property type="entry name" value="RHO"/>
    <property type="match status" value="1"/>
</dbReference>
<dbReference type="InterPro" id="IPR027417">
    <property type="entry name" value="P-loop_NTPase"/>
</dbReference>
<dbReference type="Pfam" id="PF00071">
    <property type="entry name" value="Ras"/>
    <property type="match status" value="1"/>
</dbReference>
<evidence type="ECO:0008006" key="4">
    <source>
        <dbReference type="Google" id="ProtNLM"/>
    </source>
</evidence>
<dbReference type="CDD" id="cd04119">
    <property type="entry name" value="RJL"/>
    <property type="match status" value="1"/>
</dbReference>
<dbReference type="SMART" id="SM00176">
    <property type="entry name" value="RAN"/>
    <property type="match status" value="1"/>
</dbReference>
<dbReference type="GO" id="GO:0003924">
    <property type="term" value="F:GTPase activity"/>
    <property type="evidence" value="ECO:0007669"/>
    <property type="project" value="InterPro"/>
</dbReference>
<dbReference type="SMART" id="SM00175">
    <property type="entry name" value="RAB"/>
    <property type="match status" value="1"/>
</dbReference>
<dbReference type="PROSITE" id="PS51419">
    <property type="entry name" value="RAB"/>
    <property type="match status" value="1"/>
</dbReference>
<accession>A0AA88GRN4</accession>
<dbReference type="NCBIfam" id="TIGR00231">
    <property type="entry name" value="small_GTP"/>
    <property type="match status" value="1"/>
</dbReference>
<dbReference type="Proteomes" id="UP000816034">
    <property type="component" value="Unassembled WGS sequence"/>
</dbReference>
<dbReference type="PROSITE" id="PS51421">
    <property type="entry name" value="RAS"/>
    <property type="match status" value="1"/>
</dbReference>
<organism evidence="2 3">
    <name type="scientific">Naegleria lovaniensis</name>
    <name type="common">Amoeba</name>
    <dbReference type="NCBI Taxonomy" id="51637"/>
    <lineage>
        <taxon>Eukaryota</taxon>
        <taxon>Discoba</taxon>
        <taxon>Heterolobosea</taxon>
        <taxon>Tetramitia</taxon>
        <taxon>Eutetramitia</taxon>
        <taxon>Vahlkampfiidae</taxon>
        <taxon>Naegleria</taxon>
    </lineage>
</organism>
<evidence type="ECO:0000313" key="2">
    <source>
        <dbReference type="EMBL" id="KAG2387607.1"/>
    </source>
</evidence>
<dbReference type="GO" id="GO:0005525">
    <property type="term" value="F:GTP binding"/>
    <property type="evidence" value="ECO:0007669"/>
    <property type="project" value="InterPro"/>
</dbReference>
<dbReference type="SUPFAM" id="SSF52540">
    <property type="entry name" value="P-loop containing nucleoside triphosphate hydrolases"/>
    <property type="match status" value="1"/>
</dbReference>
<dbReference type="PRINTS" id="PR00449">
    <property type="entry name" value="RASTRNSFRMNG"/>
</dbReference>
<evidence type="ECO:0000256" key="1">
    <source>
        <dbReference type="ARBA" id="ARBA00022741"/>
    </source>
</evidence>
<proteinExistence type="predicted"/>
<dbReference type="EMBL" id="PYSW02000012">
    <property type="protein sequence ID" value="KAG2387607.1"/>
    <property type="molecule type" value="Genomic_DNA"/>
</dbReference>
<evidence type="ECO:0000313" key="3">
    <source>
        <dbReference type="Proteomes" id="UP000816034"/>
    </source>
</evidence>
<dbReference type="RefSeq" id="XP_044551599.1">
    <property type="nucleotide sequence ID" value="XM_044687728.1"/>
</dbReference>
<keyword evidence="3" id="KW-1185">Reference proteome</keyword>
<gene>
    <name evidence="2" type="ORF">C9374_001201</name>
</gene>
<reference evidence="2 3" key="1">
    <citation type="journal article" date="2018" name="BMC Genomics">
        <title>The genome of Naegleria lovaniensis, the basis for a comparative approach to unravel pathogenicity factors of the human pathogenic amoeba N. fowleri.</title>
        <authorList>
            <person name="Liechti N."/>
            <person name="Schurch N."/>
            <person name="Bruggmann R."/>
            <person name="Wittwer M."/>
        </authorList>
    </citation>
    <scope>NUCLEOTIDE SEQUENCE [LARGE SCALE GENOMIC DNA]</scope>
    <source>
        <strain evidence="2 3">ATCC 30569</strain>
    </source>
</reference>
<dbReference type="InterPro" id="IPR001806">
    <property type="entry name" value="Small_GTPase"/>
</dbReference>
<keyword evidence="1" id="KW-0547">Nucleotide-binding</keyword>
<comment type="caution">
    <text evidence="2">The sequence shown here is derived from an EMBL/GenBank/DDBJ whole genome shotgun (WGS) entry which is preliminary data.</text>
</comment>
<dbReference type="GeneID" id="68093657"/>